<dbReference type="Gene3D" id="3.40.50.300">
    <property type="entry name" value="P-loop containing nucleotide triphosphate hydrolases"/>
    <property type="match status" value="1"/>
</dbReference>
<dbReference type="CDD" id="cd03112">
    <property type="entry name" value="CobW-like"/>
    <property type="match status" value="1"/>
</dbReference>
<protein>
    <submittedName>
        <fullName evidence="2">CobW family GTP-binding protein</fullName>
    </submittedName>
</protein>
<organism evidence="2 3">
    <name type="scientific">Agaribacter flavus</name>
    <dbReference type="NCBI Taxonomy" id="1902781"/>
    <lineage>
        <taxon>Bacteria</taxon>
        <taxon>Pseudomonadati</taxon>
        <taxon>Pseudomonadota</taxon>
        <taxon>Gammaproteobacteria</taxon>
        <taxon>Alteromonadales</taxon>
        <taxon>Alteromonadaceae</taxon>
        <taxon>Agaribacter</taxon>
    </lineage>
</organism>
<evidence type="ECO:0000259" key="1">
    <source>
        <dbReference type="Pfam" id="PF02492"/>
    </source>
</evidence>
<evidence type="ECO:0000313" key="2">
    <source>
        <dbReference type="EMBL" id="MFC3121248.1"/>
    </source>
</evidence>
<evidence type="ECO:0000313" key="3">
    <source>
        <dbReference type="Proteomes" id="UP001595478"/>
    </source>
</evidence>
<dbReference type="PANTHER" id="PTHR13748">
    <property type="entry name" value="COBW-RELATED"/>
    <property type="match status" value="1"/>
</dbReference>
<sequence>MKLRAIPTNIFSGFLGVGKTSTILSLLKAKPAGERWAILVNEFGEIGIDGDLLEGQHRKATGIFVREVPGGCMCCAAGLPMQIALNQLLAQSRPSRLLIEPTGLGHPREVLESLSASHYQDVLDIQKNITLVDARKLSDTRYTNHDTFNQQIDIADLIVGNKADLYEDNDASSLVDYIKQRRGEAVEVVFTQQGVIMPSLLDGQSQVAANLRKKRHAHHHHDKQSELASDTVLPESGYLSAKNQGEGFESMGWRFSAEHVFDRHRLLVWFQSLNVERLKGIVITNDGVFSYNLVDDELMEIELDDCVESRIEIIADSVASAWESELLNCCIQAQD</sequence>
<gene>
    <name evidence="2" type="ORF">ACFOHL_06415</name>
</gene>
<reference evidence="3" key="1">
    <citation type="journal article" date="2019" name="Int. J. Syst. Evol. Microbiol.">
        <title>The Global Catalogue of Microorganisms (GCM) 10K type strain sequencing project: providing services to taxonomists for standard genome sequencing and annotation.</title>
        <authorList>
            <consortium name="The Broad Institute Genomics Platform"/>
            <consortium name="The Broad Institute Genome Sequencing Center for Infectious Disease"/>
            <person name="Wu L."/>
            <person name="Ma J."/>
        </authorList>
    </citation>
    <scope>NUCLEOTIDE SEQUENCE [LARGE SCALE GENOMIC DNA]</scope>
    <source>
        <strain evidence="3">KCTC 52473</strain>
    </source>
</reference>
<dbReference type="SUPFAM" id="SSF52540">
    <property type="entry name" value="P-loop containing nucleoside triphosphate hydrolases"/>
    <property type="match status" value="1"/>
</dbReference>
<dbReference type="InterPro" id="IPR051316">
    <property type="entry name" value="Zinc-reg_GTPase_activator"/>
</dbReference>
<feature type="domain" description="CobW/HypB/UreG nucleotide-binding" evidence="1">
    <location>
        <begin position="7"/>
        <end position="184"/>
    </location>
</feature>
<dbReference type="InterPro" id="IPR003495">
    <property type="entry name" value="CobW/HypB/UreG_nucleotide-bd"/>
</dbReference>
<proteinExistence type="predicted"/>
<name>A0ABV7FLN1_9ALTE</name>
<comment type="caution">
    <text evidence="2">The sequence shown here is derived from an EMBL/GenBank/DDBJ whole genome shotgun (WGS) entry which is preliminary data.</text>
</comment>
<dbReference type="Pfam" id="PF02492">
    <property type="entry name" value="cobW"/>
    <property type="match status" value="1"/>
</dbReference>
<dbReference type="EMBL" id="JBHRSW010000007">
    <property type="protein sequence ID" value="MFC3121248.1"/>
    <property type="molecule type" value="Genomic_DNA"/>
</dbReference>
<keyword evidence="3" id="KW-1185">Reference proteome</keyword>
<dbReference type="RefSeq" id="WP_376919382.1">
    <property type="nucleotide sequence ID" value="NZ_JBHRSW010000007.1"/>
</dbReference>
<accession>A0ABV7FLN1</accession>
<dbReference type="PANTHER" id="PTHR13748:SF46">
    <property type="entry name" value="ZINC CHAPERONE YEIR"/>
    <property type="match status" value="1"/>
</dbReference>
<dbReference type="Proteomes" id="UP001595478">
    <property type="component" value="Unassembled WGS sequence"/>
</dbReference>
<dbReference type="InterPro" id="IPR027417">
    <property type="entry name" value="P-loop_NTPase"/>
</dbReference>